<accession>A0AAV2RQN9</accession>
<dbReference type="GO" id="GO:0001965">
    <property type="term" value="F:G-protein alpha-subunit binding"/>
    <property type="evidence" value="ECO:0007669"/>
    <property type="project" value="TreeGrafter"/>
</dbReference>
<organism evidence="4 5">
    <name type="scientific">Meganyctiphanes norvegica</name>
    <name type="common">Northern krill</name>
    <name type="synonym">Thysanopoda norvegica</name>
    <dbReference type="NCBI Taxonomy" id="48144"/>
    <lineage>
        <taxon>Eukaryota</taxon>
        <taxon>Metazoa</taxon>
        <taxon>Ecdysozoa</taxon>
        <taxon>Arthropoda</taxon>
        <taxon>Crustacea</taxon>
        <taxon>Multicrustacea</taxon>
        <taxon>Malacostraca</taxon>
        <taxon>Eumalacostraca</taxon>
        <taxon>Eucarida</taxon>
        <taxon>Euphausiacea</taxon>
        <taxon>Euphausiidae</taxon>
        <taxon>Meganyctiphanes</taxon>
    </lineage>
</organism>
<dbReference type="GO" id="GO:0007186">
    <property type="term" value="P:G protein-coupled receptor signaling pathway"/>
    <property type="evidence" value="ECO:0007669"/>
    <property type="project" value="TreeGrafter"/>
</dbReference>
<dbReference type="InterPro" id="IPR019318">
    <property type="entry name" value="Gua_nucleotide_exch_fac_Ric8"/>
</dbReference>
<dbReference type="PANTHER" id="PTHR12425:SF5">
    <property type="entry name" value="SYNEMBRYN"/>
    <property type="match status" value="1"/>
</dbReference>
<evidence type="ECO:0000313" key="5">
    <source>
        <dbReference type="Proteomes" id="UP001497623"/>
    </source>
</evidence>
<evidence type="ECO:0000256" key="1">
    <source>
        <dbReference type="ARBA" id="ARBA00009049"/>
    </source>
</evidence>
<name>A0AAV2RQN9_MEGNR</name>
<keyword evidence="2" id="KW-0344">Guanine-nucleotide releasing factor</keyword>
<proteinExistence type="inferred from homology"/>
<dbReference type="EMBL" id="CAXKWB010028771">
    <property type="protein sequence ID" value="CAL4134284.1"/>
    <property type="molecule type" value="Genomic_DNA"/>
</dbReference>
<dbReference type="PANTHER" id="PTHR12425">
    <property type="entry name" value="SYNEMBRYN"/>
    <property type="match status" value="1"/>
</dbReference>
<dbReference type="AlphaFoldDB" id="A0AAV2RQN9"/>
<dbReference type="SUPFAM" id="SSF48371">
    <property type="entry name" value="ARM repeat"/>
    <property type="match status" value="1"/>
</dbReference>
<comment type="caution">
    <text evidence="4">The sequence shown here is derived from an EMBL/GenBank/DDBJ whole genome shotgun (WGS) entry which is preliminary data.</text>
</comment>
<dbReference type="InterPro" id="IPR016024">
    <property type="entry name" value="ARM-type_fold"/>
</dbReference>
<dbReference type="Pfam" id="PF10165">
    <property type="entry name" value="Ric8"/>
    <property type="match status" value="1"/>
</dbReference>
<dbReference type="Proteomes" id="UP001497623">
    <property type="component" value="Unassembled WGS sequence"/>
</dbReference>
<gene>
    <name evidence="4" type="ORF">MNOR_LOCUS27398</name>
</gene>
<reference evidence="4 5" key="1">
    <citation type="submission" date="2024-05" db="EMBL/GenBank/DDBJ databases">
        <authorList>
            <person name="Wallberg A."/>
        </authorList>
    </citation>
    <scope>NUCLEOTIDE SEQUENCE [LARGE SCALE GENOMIC DNA]</scope>
</reference>
<keyword evidence="5" id="KW-1185">Reference proteome</keyword>
<sequence>MEDSVLKLLETGTDQDIGRLLKEFNSKYEKQFTPVSGTSDTCKRLWKVIMSRLKDSQASNIHQSCLDTVRILSRDKSTLNDVIDQERLAVIVRLAGLVPEEEALQNLNQQINYEVVAEAQKCLSNLVFQSQAVQKWCCVNSCIPGLMCRLKTFRDPDLPHLVKYFDIRLLFLITATCPHVRKQIKNFDRVMIYFGVSTEDFVRPRQSFKISDQVDLFKVYPLSSQKSHYNINFLKGLYTPSKTLPESGKGRGVALEISLHCSSRIEHKLEIHLTKHTVNLLMVMPAQMYESLLTDMPHAAPQQPAAIGAINSSQPITTPPKACPMPSNFDDALDCASSGQTAAATESNAYYDACEYDGKDMSAIVSLLNFLDKRLNALYDIQAKELLP</sequence>
<evidence type="ECO:0000256" key="3">
    <source>
        <dbReference type="ARBA" id="ARBA00023186"/>
    </source>
</evidence>
<protein>
    <submittedName>
        <fullName evidence="4">Uncharacterized protein</fullName>
    </submittedName>
</protein>
<comment type="similarity">
    <text evidence="1">Belongs to the synembryn family.</text>
</comment>
<keyword evidence="3" id="KW-0143">Chaperone</keyword>
<dbReference type="GO" id="GO:0005737">
    <property type="term" value="C:cytoplasm"/>
    <property type="evidence" value="ECO:0007669"/>
    <property type="project" value="TreeGrafter"/>
</dbReference>
<evidence type="ECO:0000313" key="4">
    <source>
        <dbReference type="EMBL" id="CAL4134284.1"/>
    </source>
</evidence>
<feature type="non-terminal residue" evidence="4">
    <location>
        <position position="388"/>
    </location>
</feature>
<evidence type="ECO:0000256" key="2">
    <source>
        <dbReference type="ARBA" id="ARBA00022658"/>
    </source>
</evidence>
<dbReference type="GO" id="GO:0005085">
    <property type="term" value="F:guanyl-nucleotide exchange factor activity"/>
    <property type="evidence" value="ECO:0007669"/>
    <property type="project" value="UniProtKB-KW"/>
</dbReference>